<dbReference type="PRINTS" id="PR00962">
    <property type="entry name" value="LETHAL2GIANT"/>
</dbReference>
<dbReference type="InterPro" id="IPR001680">
    <property type="entry name" value="WD40_rpt"/>
</dbReference>
<comment type="similarity">
    <text evidence="3">Belongs to the WD repeat L(2)GL family.</text>
</comment>
<evidence type="ECO:0000256" key="5">
    <source>
        <dbReference type="ARBA" id="ARBA00022475"/>
    </source>
</evidence>
<organism evidence="18 19">
    <name type="scientific">Nezara viridula</name>
    <name type="common">Southern green stink bug</name>
    <name type="synonym">Cimex viridulus</name>
    <dbReference type="NCBI Taxonomy" id="85310"/>
    <lineage>
        <taxon>Eukaryota</taxon>
        <taxon>Metazoa</taxon>
        <taxon>Ecdysozoa</taxon>
        <taxon>Arthropoda</taxon>
        <taxon>Hexapoda</taxon>
        <taxon>Insecta</taxon>
        <taxon>Pterygota</taxon>
        <taxon>Neoptera</taxon>
        <taxon>Paraneoptera</taxon>
        <taxon>Hemiptera</taxon>
        <taxon>Heteroptera</taxon>
        <taxon>Panheteroptera</taxon>
        <taxon>Pentatomomorpha</taxon>
        <taxon>Pentatomoidea</taxon>
        <taxon>Pentatomidae</taxon>
        <taxon>Pentatominae</taxon>
        <taxon>Nezara</taxon>
    </lineage>
</organism>
<dbReference type="PROSITE" id="PS50082">
    <property type="entry name" value="WD_REPEATS_2"/>
    <property type="match status" value="1"/>
</dbReference>
<evidence type="ECO:0000256" key="12">
    <source>
        <dbReference type="ARBA" id="ARBA00023136"/>
    </source>
</evidence>
<keyword evidence="8 14" id="KW-0853">WD repeat</keyword>
<evidence type="ECO:0000256" key="9">
    <source>
        <dbReference type="ARBA" id="ARBA00022737"/>
    </source>
</evidence>
<dbReference type="EMBL" id="OV725081">
    <property type="protein sequence ID" value="CAH1402554.1"/>
    <property type="molecule type" value="Genomic_DNA"/>
</dbReference>
<reference evidence="18" key="1">
    <citation type="submission" date="2022-01" db="EMBL/GenBank/DDBJ databases">
        <authorList>
            <person name="King R."/>
        </authorList>
    </citation>
    <scope>NUCLEOTIDE SEQUENCE</scope>
</reference>
<evidence type="ECO:0000259" key="17">
    <source>
        <dbReference type="PROSITE" id="PS50892"/>
    </source>
</evidence>
<dbReference type="Pfam" id="PF00400">
    <property type="entry name" value="WD40"/>
    <property type="match status" value="1"/>
</dbReference>
<dbReference type="GO" id="GO:0006887">
    <property type="term" value="P:exocytosis"/>
    <property type="evidence" value="ECO:0007669"/>
    <property type="project" value="UniProtKB-KW"/>
</dbReference>
<dbReference type="AlphaFoldDB" id="A0A9P0HI51"/>
<dbReference type="Pfam" id="PF08366">
    <property type="entry name" value="LLGL"/>
    <property type="match status" value="1"/>
</dbReference>
<gene>
    <name evidence="18" type="ORF">NEZAVI_LOCUS11351</name>
</gene>
<evidence type="ECO:0000256" key="4">
    <source>
        <dbReference type="ARBA" id="ARBA00022448"/>
    </source>
</evidence>
<dbReference type="GO" id="GO:0005096">
    <property type="term" value="F:GTPase activator activity"/>
    <property type="evidence" value="ECO:0007669"/>
    <property type="project" value="TreeGrafter"/>
</dbReference>
<name>A0A9P0HI51_NEZVI</name>
<evidence type="ECO:0000256" key="16">
    <source>
        <dbReference type="SAM" id="MobiDB-lite"/>
    </source>
</evidence>
<dbReference type="PANTHER" id="PTHR10241:SF25">
    <property type="entry name" value="TOMOSYN, ISOFORM C"/>
    <property type="match status" value="1"/>
</dbReference>
<feature type="region of interest" description="Disordered" evidence="16">
    <location>
        <begin position="603"/>
        <end position="629"/>
    </location>
</feature>
<evidence type="ECO:0000256" key="2">
    <source>
        <dbReference type="ARBA" id="ARBA00004496"/>
    </source>
</evidence>
<dbReference type="GO" id="GO:0019905">
    <property type="term" value="F:syntaxin binding"/>
    <property type="evidence" value="ECO:0007669"/>
    <property type="project" value="TreeGrafter"/>
</dbReference>
<sequence>MFQTFRHGFPHQPTAVAFDPIQRLLAIGTKNGSLRILGRAGVDCHVWHENETAVVQIVFLVNEGALVTATADDSVHLWSFRQKKPDLVHSLQFQRERLTYIHLPLQSKWLYVGSERGNVHVVNIESFQLSGYIINWNKAIEVSRKTHPGPVVHLSDNPLDSSKLLIAFESGQIVLWDLRLRTAEARWQSAEPVKSIAWSHDGKQFMSSHTDGTLLTWNIRQPAKISTVQPHAKLNKDGKPESCKPIQKIEWKASKSGETFVIFSGGLTYDRAGRSPTITIIHGKATTVLEMEHNVIDFMTLCESPYPSDIPEPYAIVVVLQNDLVVIDLLSLGFPCFESPYPMDIHECPVTCCTYLADCPSDLIPAFYSVGSRSSKRSGFSTKEWPLVGGEWSVPPCSYSEIIITGHADGSIKFWDASAGTLQILYKLKTNKVFERPPSRSQDGSEEDPFAVQLLSLCPESRKLAVGGASGYVILFKFKKQESTSETVALEIPIVYEGFDESECSPDSEFAGRGTLSKMESSESKPFGADMSIPVKVKPGLQKKPPGFQAVLVCLSPAPITSLSINSSYGLLAYGTDTGAVVVDIVHKVCLLNVASPDLYGGADPYQRVPKSPKRTQPPDTDSDRCRSPSIDQLNFFQRQLSEDSRFIQMIGLSEAHLKDKLDSSFSRSRSSSMSSLENISAEAIQCIAFADTYTKKSESASTFPTLWFGTSLGSVLTVMLNVPTSDIRSSHPVAIGPFGTMFRLKGCILTMSFLDCNGALIPYTFESWKDDSKDKRTSRTNSNSSRMSPPGSVSSEINCDRQFVAIVSEKQAMVAALPSHNVVYRQQITEADFVVKAEIISLKESVCLVCYISNGHVCAYSLPSLRPLIDTDFLPLADLRIARTFCFSNHGNGLYLCSPTEVQKFTVSADFCSSLGEIVGDLFLPHDMPEPPKESFFRGLFGGGARSLDREELFGESSGKASKAVAKHIPGTAGLDQSAQKACSEISRAHQLAVERGEKLSQLEERTARMMSEAENFSSSAHGLMLKYKDKKWYQL</sequence>
<dbReference type="PANTHER" id="PTHR10241">
    <property type="entry name" value="LETHAL 2 GIANT LARVAE PROTEIN"/>
    <property type="match status" value="1"/>
</dbReference>
<comment type="subcellular location">
    <subcellularLocation>
        <location evidence="1">Cell membrane</location>
        <topology evidence="1">Peripheral membrane protein</topology>
    </subcellularLocation>
    <subcellularLocation>
        <location evidence="2">Cytoplasm</location>
    </subcellularLocation>
</comment>
<evidence type="ECO:0000313" key="19">
    <source>
        <dbReference type="Proteomes" id="UP001152798"/>
    </source>
</evidence>
<evidence type="ECO:0000256" key="13">
    <source>
        <dbReference type="ARBA" id="ARBA00067543"/>
    </source>
</evidence>
<dbReference type="GO" id="GO:0031201">
    <property type="term" value="C:SNARE complex"/>
    <property type="evidence" value="ECO:0007669"/>
    <property type="project" value="TreeGrafter"/>
</dbReference>
<dbReference type="Gene3D" id="2.130.10.10">
    <property type="entry name" value="YVTN repeat-like/Quinoprotein amine dehydrogenase"/>
    <property type="match status" value="3"/>
</dbReference>
<evidence type="ECO:0000256" key="6">
    <source>
        <dbReference type="ARBA" id="ARBA00022483"/>
    </source>
</evidence>
<dbReference type="SUPFAM" id="SSF50978">
    <property type="entry name" value="WD40 repeat-like"/>
    <property type="match status" value="2"/>
</dbReference>
<protein>
    <recommendedName>
        <fullName evidence="13">Syntaxin-binding protein 5-like</fullName>
    </recommendedName>
</protein>
<feature type="domain" description="V-SNARE coiled-coil homology" evidence="17">
    <location>
        <begin position="972"/>
        <end position="1032"/>
    </location>
</feature>
<dbReference type="InterPro" id="IPR013577">
    <property type="entry name" value="LLGL2"/>
</dbReference>
<dbReference type="GO" id="GO:0005886">
    <property type="term" value="C:plasma membrane"/>
    <property type="evidence" value="ECO:0007669"/>
    <property type="project" value="UniProtKB-SubCell"/>
</dbReference>
<accession>A0A9P0HI51</accession>
<proteinExistence type="inferred from homology"/>
<dbReference type="GO" id="GO:0015031">
    <property type="term" value="P:protein transport"/>
    <property type="evidence" value="ECO:0007669"/>
    <property type="project" value="UniProtKB-KW"/>
</dbReference>
<evidence type="ECO:0000256" key="11">
    <source>
        <dbReference type="ARBA" id="ARBA00023054"/>
    </source>
</evidence>
<feature type="compositionally biased region" description="Low complexity" evidence="16">
    <location>
        <begin position="780"/>
        <end position="796"/>
    </location>
</feature>
<dbReference type="Gene3D" id="1.20.5.110">
    <property type="match status" value="1"/>
</dbReference>
<evidence type="ECO:0000313" key="18">
    <source>
        <dbReference type="EMBL" id="CAH1402554.1"/>
    </source>
</evidence>
<keyword evidence="4" id="KW-0813">Transport</keyword>
<evidence type="ECO:0000256" key="8">
    <source>
        <dbReference type="ARBA" id="ARBA00022574"/>
    </source>
</evidence>
<keyword evidence="12" id="KW-0472">Membrane</keyword>
<dbReference type="InterPro" id="IPR000664">
    <property type="entry name" value="Lethal2_giant"/>
</dbReference>
<keyword evidence="5" id="KW-1003">Cell membrane</keyword>
<keyword evidence="6" id="KW-0268">Exocytosis</keyword>
<dbReference type="OrthoDB" id="19944at2759"/>
<evidence type="ECO:0000256" key="14">
    <source>
        <dbReference type="PROSITE-ProRule" id="PRU00221"/>
    </source>
</evidence>
<dbReference type="GO" id="GO:0045159">
    <property type="term" value="F:myosin II binding"/>
    <property type="evidence" value="ECO:0007669"/>
    <property type="project" value="TreeGrafter"/>
</dbReference>
<keyword evidence="11 15" id="KW-0175">Coiled coil</keyword>
<keyword evidence="9" id="KW-0677">Repeat</keyword>
<evidence type="ECO:0000256" key="7">
    <source>
        <dbReference type="ARBA" id="ARBA00022490"/>
    </source>
</evidence>
<dbReference type="CDD" id="cd15873">
    <property type="entry name" value="R-SNARE_STXBP5_6"/>
    <property type="match status" value="1"/>
</dbReference>
<keyword evidence="7" id="KW-0963">Cytoplasm</keyword>
<keyword evidence="10" id="KW-0653">Protein transport</keyword>
<evidence type="ECO:0000256" key="3">
    <source>
        <dbReference type="ARBA" id="ARBA00008070"/>
    </source>
</evidence>
<dbReference type="SMART" id="SM00320">
    <property type="entry name" value="WD40"/>
    <property type="match status" value="7"/>
</dbReference>
<feature type="repeat" description="WD" evidence="14">
    <location>
        <begin position="193"/>
        <end position="227"/>
    </location>
</feature>
<dbReference type="InterPro" id="IPR036322">
    <property type="entry name" value="WD40_repeat_dom_sf"/>
</dbReference>
<dbReference type="FunFam" id="1.20.5.110:FF:000001">
    <property type="entry name" value="syntaxin-binding protein 5 isoform X1"/>
    <property type="match status" value="1"/>
</dbReference>
<keyword evidence="19" id="KW-1185">Reference proteome</keyword>
<evidence type="ECO:0000256" key="1">
    <source>
        <dbReference type="ARBA" id="ARBA00004202"/>
    </source>
</evidence>
<dbReference type="SUPFAM" id="SSF58038">
    <property type="entry name" value="SNARE fusion complex"/>
    <property type="match status" value="1"/>
</dbReference>
<evidence type="ECO:0000256" key="15">
    <source>
        <dbReference type="PROSITE-ProRule" id="PRU00290"/>
    </source>
</evidence>
<dbReference type="InterPro" id="IPR015943">
    <property type="entry name" value="WD40/YVTN_repeat-like_dom_sf"/>
</dbReference>
<dbReference type="FunFam" id="2.130.10.10:FF:000521">
    <property type="entry name" value="syntaxin-binding protein 5-like isoform X1"/>
    <property type="match status" value="1"/>
</dbReference>
<dbReference type="GO" id="GO:0006893">
    <property type="term" value="P:Golgi to plasma membrane transport"/>
    <property type="evidence" value="ECO:0007669"/>
    <property type="project" value="TreeGrafter"/>
</dbReference>
<feature type="region of interest" description="Disordered" evidence="16">
    <location>
        <begin position="772"/>
        <end position="796"/>
    </location>
</feature>
<dbReference type="InterPro" id="IPR042855">
    <property type="entry name" value="V_SNARE_CC"/>
</dbReference>
<dbReference type="PROSITE" id="PS50892">
    <property type="entry name" value="V_SNARE"/>
    <property type="match status" value="1"/>
</dbReference>
<dbReference type="Proteomes" id="UP001152798">
    <property type="component" value="Chromosome 5"/>
</dbReference>
<evidence type="ECO:0000256" key="10">
    <source>
        <dbReference type="ARBA" id="ARBA00022927"/>
    </source>
</evidence>